<comment type="caution">
    <text evidence="1">The sequence shown here is derived from an EMBL/GenBank/DDBJ whole genome shotgun (WGS) entry which is preliminary data.</text>
</comment>
<evidence type="ECO:0000313" key="1">
    <source>
        <dbReference type="EMBL" id="MBP2620091.1"/>
    </source>
</evidence>
<organism evidence="1 2">
    <name type="scientific">Streptococcus panodentis</name>
    <dbReference type="NCBI Taxonomy" id="1581472"/>
    <lineage>
        <taxon>Bacteria</taxon>
        <taxon>Bacillati</taxon>
        <taxon>Bacillota</taxon>
        <taxon>Bacilli</taxon>
        <taxon>Lactobacillales</taxon>
        <taxon>Streptococcaceae</taxon>
        <taxon>Streptococcus</taxon>
    </lineage>
</organism>
<sequence>MRLYIKSDYCKRITFTTRNLVWKMWFKEWHGHPITYSNVGDDEMLQDDFFFGVQFDKWRFNDKRWNHIPYDKSNPWNSFSDENIQLEFENDFITDGRERGEHLRIATTHTDILTVDKRAMYIMAIEVATAIDGQISEDDKETWLSIEEFKAKHADLLHLTYDEAVDISLEELEVMEAVDEPLWDELHKGWEEYIAIHGERVYDDEEDE</sequence>
<dbReference type="Proteomes" id="UP001519349">
    <property type="component" value="Unassembled WGS sequence"/>
</dbReference>
<protein>
    <recommendedName>
        <fullName evidence="3">DUF402 domain-containing protein</fullName>
    </recommendedName>
</protein>
<proteinExistence type="predicted"/>
<reference evidence="1 2" key="1">
    <citation type="submission" date="2018-05" db="EMBL/GenBank/DDBJ databases">
        <title>Draft genome sequence of Streptococcus panodentis CCUG 70867T.</title>
        <authorList>
            <person name="Salva-Serra F."/>
            <person name="Mendez V."/>
            <person name="Jaen-Luchoro D."/>
            <person name="Gonzales-Siles L."/>
            <person name="Karlsson R."/>
            <person name="Engstrom-Jakobsson H."/>
            <person name="Busquets A."/>
            <person name="Gomila M."/>
            <person name="Pineiro-Iglesias B."/>
            <person name="Bennasar-Figueras A."/>
            <person name="Seeger M."/>
            <person name="Moore E."/>
        </authorList>
    </citation>
    <scope>NUCLEOTIDE SEQUENCE [LARGE SCALE GENOMIC DNA]</scope>
    <source>
        <strain evidence="1 2">CCUG 70867</strain>
    </source>
</reference>
<accession>A0ABS5AUF1</accession>
<evidence type="ECO:0008006" key="3">
    <source>
        <dbReference type="Google" id="ProtNLM"/>
    </source>
</evidence>
<evidence type="ECO:0000313" key="2">
    <source>
        <dbReference type="Proteomes" id="UP001519349"/>
    </source>
</evidence>
<dbReference type="RefSeq" id="WP_209550706.1">
    <property type="nucleotide sequence ID" value="NZ_QFAY01000003.1"/>
</dbReference>
<gene>
    <name evidence="1" type="ORF">DHL47_01820</name>
</gene>
<dbReference type="EMBL" id="QFAY01000003">
    <property type="protein sequence ID" value="MBP2620091.1"/>
    <property type="molecule type" value="Genomic_DNA"/>
</dbReference>
<keyword evidence="2" id="KW-1185">Reference proteome</keyword>
<name>A0ABS5AUF1_9STRE</name>